<keyword evidence="13 16" id="KW-0206">Cytoskeleton</keyword>
<dbReference type="FunFam" id="1.10.418.10:FF:000044">
    <property type="entry name" value="utrophin isoform X2"/>
    <property type="match status" value="1"/>
</dbReference>
<dbReference type="FunFam" id="3.30.60.90:FF:000001">
    <property type="entry name" value="Dystrophin isoform 2"/>
    <property type="match status" value="1"/>
</dbReference>
<keyword evidence="11 16" id="KW-0472">Membrane</keyword>
<dbReference type="FunFam" id="1.20.58.60:FF:000118">
    <property type="entry name" value="Dystrophin"/>
    <property type="match status" value="1"/>
</dbReference>
<dbReference type="GO" id="GO:0045211">
    <property type="term" value="C:postsynaptic membrane"/>
    <property type="evidence" value="ECO:0007669"/>
    <property type="project" value="UniProtKB-SubCell"/>
</dbReference>
<dbReference type="InterPro" id="IPR036872">
    <property type="entry name" value="CH_dom_sf"/>
</dbReference>
<evidence type="ECO:0000256" key="15">
    <source>
        <dbReference type="ARBA" id="ARBA00034100"/>
    </source>
</evidence>
<feature type="coiled-coil region" evidence="18">
    <location>
        <begin position="2640"/>
        <end position="2674"/>
    </location>
</feature>
<dbReference type="FunFam" id="1.20.58.60:FF:000075">
    <property type="entry name" value="utrophin isoform X1"/>
    <property type="match status" value="1"/>
</dbReference>
<comment type="function">
    <text evidence="16">May play a role in anchoring the cytoskeleton to the plasma membrane.</text>
</comment>
<dbReference type="InterPro" id="IPR001589">
    <property type="entry name" value="Actinin_actin-bd_CS"/>
</dbReference>
<dbReference type="InterPro" id="IPR001202">
    <property type="entry name" value="WW_dom"/>
</dbReference>
<evidence type="ECO:0000256" key="14">
    <source>
        <dbReference type="ARBA" id="ARBA00023257"/>
    </source>
</evidence>
<dbReference type="SMART" id="SM00456">
    <property type="entry name" value="WW"/>
    <property type="match status" value="1"/>
</dbReference>
<keyword evidence="12 16" id="KW-0009">Actin-binding</keyword>
<evidence type="ECO:0000256" key="4">
    <source>
        <dbReference type="ARBA" id="ARBA00022490"/>
    </source>
</evidence>
<dbReference type="GO" id="GO:0005737">
    <property type="term" value="C:cytoplasm"/>
    <property type="evidence" value="ECO:0007669"/>
    <property type="project" value="UniProtKB-ARBA"/>
</dbReference>
<keyword evidence="18" id="KW-0175">Coiled coil</keyword>
<organism evidence="23 24">
    <name type="scientific">Oncorhynchus tshawytscha</name>
    <name type="common">Chinook salmon</name>
    <name type="synonym">Salmo tshawytscha</name>
    <dbReference type="NCBI Taxonomy" id="74940"/>
    <lineage>
        <taxon>Eukaryota</taxon>
        <taxon>Metazoa</taxon>
        <taxon>Chordata</taxon>
        <taxon>Craniata</taxon>
        <taxon>Vertebrata</taxon>
        <taxon>Euteleostomi</taxon>
        <taxon>Actinopterygii</taxon>
        <taxon>Neopterygii</taxon>
        <taxon>Teleostei</taxon>
        <taxon>Protacanthopterygii</taxon>
        <taxon>Salmoniformes</taxon>
        <taxon>Salmonidae</taxon>
        <taxon>Salmoninae</taxon>
        <taxon>Oncorhynchus</taxon>
    </lineage>
</organism>
<feature type="coiled-coil region" evidence="18">
    <location>
        <begin position="2439"/>
        <end position="2466"/>
    </location>
</feature>
<evidence type="ECO:0000256" key="8">
    <source>
        <dbReference type="ARBA" id="ARBA00022833"/>
    </source>
</evidence>
<comment type="subcellular location">
    <subcellularLocation>
        <location evidence="2">Cell membrane</location>
        <topology evidence="2">Peripheral membrane protein</topology>
        <orientation evidence="2">Cytoplasmic side</orientation>
    </subcellularLocation>
    <subcellularLocation>
        <location evidence="1 16">Cytoplasm</location>
        <location evidence="1 16">Cytoskeleton</location>
    </subcellularLocation>
    <subcellularLocation>
        <location evidence="15">Postsynaptic cell membrane</location>
    </subcellularLocation>
</comment>
<keyword evidence="4 16" id="KW-0963">Cytoplasm</keyword>
<name>A0AAZ3PIT7_ONCTS</name>
<evidence type="ECO:0000256" key="1">
    <source>
        <dbReference type="ARBA" id="ARBA00004245"/>
    </source>
</evidence>
<feature type="domain" description="Calponin-homology (CH)" evidence="21">
    <location>
        <begin position="151"/>
        <end position="257"/>
    </location>
</feature>
<dbReference type="FunFam" id="1.20.58.60:FF:000070">
    <property type="entry name" value="utrophin isoform X1"/>
    <property type="match status" value="1"/>
</dbReference>
<dbReference type="FunFam" id="1.20.58.60:FF:000056">
    <property type="entry name" value="utrophin isoform X1"/>
    <property type="match status" value="1"/>
</dbReference>
<evidence type="ECO:0000256" key="9">
    <source>
        <dbReference type="ARBA" id="ARBA00022837"/>
    </source>
</evidence>
<dbReference type="PROSITE" id="PS50020">
    <property type="entry name" value="WW_DOMAIN_2"/>
    <property type="match status" value="1"/>
</dbReference>
<keyword evidence="14 16" id="KW-0628">Postsynaptic cell membrane</keyword>
<dbReference type="PANTHER" id="PTHR12268:SF26">
    <property type="entry name" value="UTROPHIN"/>
    <property type="match status" value="1"/>
</dbReference>
<feature type="region of interest" description="Disordered" evidence="19">
    <location>
        <begin position="674"/>
        <end position="696"/>
    </location>
</feature>
<dbReference type="PROSITE" id="PS50021">
    <property type="entry name" value="CH"/>
    <property type="match status" value="2"/>
</dbReference>
<evidence type="ECO:0000256" key="10">
    <source>
        <dbReference type="ARBA" id="ARBA00023018"/>
    </source>
</evidence>
<dbReference type="Gene3D" id="1.20.58.60">
    <property type="match status" value="14"/>
</dbReference>
<dbReference type="InterPro" id="IPR015154">
    <property type="entry name" value="EF-hand_dom_typ2"/>
</dbReference>
<feature type="coiled-coil region" evidence="18">
    <location>
        <begin position="1288"/>
        <end position="1315"/>
    </location>
</feature>
<accession>A0AAZ3PIT7</accession>
<feature type="domain" description="ZZ-type" evidence="22">
    <location>
        <begin position="3012"/>
        <end position="3068"/>
    </location>
</feature>
<feature type="coiled-coil region" evidence="18">
    <location>
        <begin position="987"/>
        <end position="1024"/>
    </location>
</feature>
<evidence type="ECO:0000259" key="22">
    <source>
        <dbReference type="PROSITE" id="PS50135"/>
    </source>
</evidence>
<dbReference type="Pfam" id="PF00397">
    <property type="entry name" value="WW"/>
    <property type="match status" value="1"/>
</dbReference>
<dbReference type="SMART" id="SM00033">
    <property type="entry name" value="CH"/>
    <property type="match status" value="2"/>
</dbReference>
<evidence type="ECO:0000256" key="16">
    <source>
        <dbReference type="PIRNR" id="PIRNR002341"/>
    </source>
</evidence>
<feature type="coiled-coil region" evidence="18">
    <location>
        <begin position="428"/>
        <end position="474"/>
    </location>
</feature>
<feature type="domain" description="Calponin-homology (CH)" evidence="21">
    <location>
        <begin position="32"/>
        <end position="136"/>
    </location>
</feature>
<keyword evidence="9" id="KW-0106">Calcium</keyword>
<reference evidence="23" key="3">
    <citation type="submission" date="2025-09" db="UniProtKB">
        <authorList>
            <consortium name="Ensembl"/>
        </authorList>
    </citation>
    <scope>IDENTIFICATION</scope>
</reference>
<dbReference type="PROSITE" id="PS01159">
    <property type="entry name" value="WW_DOMAIN_1"/>
    <property type="match status" value="1"/>
</dbReference>
<dbReference type="InterPro" id="IPR035436">
    <property type="entry name" value="Dystrophin/utrophin"/>
</dbReference>
<feature type="domain" description="WW" evidence="20">
    <location>
        <begin position="2773"/>
        <end position="2806"/>
    </location>
</feature>
<dbReference type="InterPro" id="IPR002017">
    <property type="entry name" value="Spectrin_repeat"/>
</dbReference>
<keyword evidence="3 16" id="KW-1003">Cell membrane</keyword>
<dbReference type="CDD" id="cd00201">
    <property type="entry name" value="WW"/>
    <property type="match status" value="1"/>
</dbReference>
<dbReference type="CDD" id="cd02334">
    <property type="entry name" value="ZZ_dystrophin"/>
    <property type="match status" value="1"/>
</dbReference>
<dbReference type="Gene3D" id="2.20.70.10">
    <property type="match status" value="1"/>
</dbReference>
<dbReference type="Gene3D" id="1.10.418.10">
    <property type="entry name" value="Calponin-like domain"/>
    <property type="match status" value="2"/>
</dbReference>
<dbReference type="SUPFAM" id="SSF47473">
    <property type="entry name" value="EF-hand"/>
    <property type="match status" value="2"/>
</dbReference>
<evidence type="ECO:0000256" key="7">
    <source>
        <dbReference type="ARBA" id="ARBA00022771"/>
    </source>
</evidence>
<keyword evidence="10 16" id="KW-0770">Synapse</keyword>
<dbReference type="GO" id="GO:0005856">
    <property type="term" value="C:cytoskeleton"/>
    <property type="evidence" value="ECO:0007669"/>
    <property type="project" value="UniProtKB-SubCell"/>
</dbReference>
<feature type="coiled-coil region" evidence="18">
    <location>
        <begin position="3211"/>
        <end position="3295"/>
    </location>
</feature>
<dbReference type="FunFam" id="1.10.238.10:FF:000008">
    <property type="entry name" value="Dystrophin isoform 2"/>
    <property type="match status" value="1"/>
</dbReference>
<dbReference type="InterPro" id="IPR015153">
    <property type="entry name" value="EF-hand_dom_typ1"/>
</dbReference>
<evidence type="ECO:0000256" key="6">
    <source>
        <dbReference type="ARBA" id="ARBA00022737"/>
    </source>
</evidence>
<keyword evidence="8" id="KW-0862">Zinc</keyword>
<dbReference type="PROSITE" id="PS50135">
    <property type="entry name" value="ZF_ZZ_2"/>
    <property type="match status" value="1"/>
</dbReference>
<dbReference type="InterPro" id="IPR000433">
    <property type="entry name" value="Znf_ZZ"/>
</dbReference>
<dbReference type="PROSITE" id="PS00019">
    <property type="entry name" value="ACTININ_1"/>
    <property type="match status" value="1"/>
</dbReference>
<evidence type="ECO:0000256" key="17">
    <source>
        <dbReference type="PROSITE-ProRule" id="PRU00228"/>
    </source>
</evidence>
<dbReference type="Pfam" id="PF09068">
    <property type="entry name" value="EF-hand_2"/>
    <property type="match status" value="1"/>
</dbReference>
<dbReference type="GO" id="GO:0003779">
    <property type="term" value="F:actin binding"/>
    <property type="evidence" value="ECO:0007669"/>
    <property type="project" value="UniProtKB-KW"/>
</dbReference>
<dbReference type="SMART" id="SM00291">
    <property type="entry name" value="ZnF_ZZ"/>
    <property type="match status" value="1"/>
</dbReference>
<dbReference type="Pfam" id="PF00307">
    <property type="entry name" value="CH"/>
    <property type="match status" value="2"/>
</dbReference>
<gene>
    <name evidence="23" type="primary">UTRN</name>
</gene>
<evidence type="ECO:0008006" key="25">
    <source>
        <dbReference type="Google" id="ProtNLM"/>
    </source>
</evidence>
<evidence type="ECO:0000259" key="21">
    <source>
        <dbReference type="PROSITE" id="PS50021"/>
    </source>
</evidence>
<dbReference type="SUPFAM" id="SSF46966">
    <property type="entry name" value="Spectrin repeat"/>
    <property type="match status" value="14"/>
</dbReference>
<evidence type="ECO:0000256" key="18">
    <source>
        <dbReference type="SAM" id="Coils"/>
    </source>
</evidence>
<dbReference type="PIRSF" id="PIRSF002341">
    <property type="entry name" value="Dystrophin/utrophin"/>
    <property type="match status" value="1"/>
</dbReference>
<dbReference type="CDD" id="cd00176">
    <property type="entry name" value="SPEC"/>
    <property type="match status" value="7"/>
</dbReference>
<dbReference type="PROSITE" id="PS01357">
    <property type="entry name" value="ZF_ZZ_1"/>
    <property type="match status" value="1"/>
</dbReference>
<keyword evidence="24" id="KW-1185">Reference proteome</keyword>
<evidence type="ECO:0000313" key="24">
    <source>
        <dbReference type="Proteomes" id="UP000694402"/>
    </source>
</evidence>
<dbReference type="GO" id="GO:0099536">
    <property type="term" value="P:synaptic signaling"/>
    <property type="evidence" value="ECO:0007669"/>
    <property type="project" value="TreeGrafter"/>
</dbReference>
<dbReference type="FunFam" id="1.10.418.10:FF:000032">
    <property type="entry name" value="utrophin isoform X1"/>
    <property type="match status" value="1"/>
</dbReference>
<dbReference type="PANTHER" id="PTHR12268">
    <property type="entry name" value="E3 UBIQUITIN-PROTEIN LIGASE KCMF1"/>
    <property type="match status" value="1"/>
</dbReference>
<evidence type="ECO:0000256" key="12">
    <source>
        <dbReference type="ARBA" id="ARBA00023203"/>
    </source>
</evidence>
<proteinExistence type="predicted"/>
<keyword evidence="6" id="KW-0677">Repeat</keyword>
<evidence type="ECO:0000313" key="23">
    <source>
        <dbReference type="Ensembl" id="ENSOTSP00005116305.1"/>
    </source>
</evidence>
<reference evidence="23" key="2">
    <citation type="submission" date="2025-08" db="UniProtKB">
        <authorList>
            <consortium name="Ensembl"/>
        </authorList>
    </citation>
    <scope>IDENTIFICATION</scope>
</reference>
<dbReference type="InterPro" id="IPR018159">
    <property type="entry name" value="Spectrin/alpha-actinin"/>
</dbReference>
<dbReference type="GeneTree" id="ENSGT00940000153467"/>
<feature type="coiled-coil region" evidence="18">
    <location>
        <begin position="1113"/>
        <end position="1140"/>
    </location>
</feature>
<evidence type="ECO:0000256" key="5">
    <source>
        <dbReference type="ARBA" id="ARBA00022723"/>
    </source>
</evidence>
<keyword evidence="5" id="KW-0479">Metal-binding</keyword>
<dbReference type="FunFam" id="2.20.70.10:FF:000004">
    <property type="entry name" value="dystrophin isoform X1"/>
    <property type="match status" value="1"/>
</dbReference>
<dbReference type="Proteomes" id="UP000694402">
    <property type="component" value="Unassembled WGS sequence"/>
</dbReference>
<dbReference type="SUPFAM" id="SSF51045">
    <property type="entry name" value="WW domain"/>
    <property type="match status" value="1"/>
</dbReference>
<dbReference type="Gene3D" id="3.30.60.90">
    <property type="match status" value="1"/>
</dbReference>
<evidence type="ECO:0000256" key="2">
    <source>
        <dbReference type="ARBA" id="ARBA00004413"/>
    </source>
</evidence>
<dbReference type="Pfam" id="PF00569">
    <property type="entry name" value="ZZ"/>
    <property type="match status" value="1"/>
</dbReference>
<reference evidence="24" key="1">
    <citation type="journal article" date="2018" name="PLoS ONE">
        <title>Chinook salmon (Oncorhynchus tshawytscha) genome and transcriptome.</title>
        <authorList>
            <person name="Christensen K.A."/>
            <person name="Leong J.S."/>
            <person name="Sakhrani D."/>
            <person name="Biagi C.A."/>
            <person name="Minkley D.R."/>
            <person name="Withler R.E."/>
            <person name="Rondeau E.B."/>
            <person name="Koop B.F."/>
            <person name="Devlin R.H."/>
        </authorList>
    </citation>
    <scope>NUCLEOTIDE SEQUENCE [LARGE SCALE GENOMIC DNA]</scope>
</reference>
<dbReference type="GO" id="GO:0008270">
    <property type="term" value="F:zinc ion binding"/>
    <property type="evidence" value="ECO:0007669"/>
    <property type="project" value="UniProtKB-KW"/>
</dbReference>
<sequence length="3343" mass="379692">MATMASPGDAIEGAANDEFNDIIKWRSDEHDAVQKKTFTKWINAQFSKTGKMPIKDMFCDLQDGKKLLELLEGLTGNVLTKERGSTRVHALNNVNKVLHVLHQNNVDLVNIGGTDIVDGNHKLTLGLIWSIILHWQVKDIMKDIMSNLQQTNSEKILLSWVRQCTRSYQDHVNVLNFTTSWADGLAFNAILHRFRPNVLSWDRVLSLSPVERLDHAFTVAKDQLAIERLLDPEDVAVQLPDKKSIIMYVMSLFAVLPKDVTMEAIREVETLPRRYKVEPDESKPGFIAGSPRADTPSTLTETEEEVGMEVDLDSYQATLEEVLTWLLSAEDSLQVQEEVSDDVEEVKEQFHTHEDFMMELTAHQSSVGNVLQVGNQLISQGNLTEEEEDEIREQMTLLNSRWENIRVVSMDRQARLHEVLMDLQQQQLQQLSDWLTKTEERIRKMEIETMAGDVEGYKAQIEQHKGLQNDLEAEQVKVNSLTHMVVVVDENSGESATAALEDQLQSLGERWAAVCRWTEERWHKLQDILLVWQQLLEDQSLFQAWLTEKEAALGEVQTNAFKDPGEMNANVRRLALLKEDMEKKRRTLDQLRDAGQDVRSLLRSAEAGARIEGDTEELTQRWDNLVQRLEDCSYQVTEAVTKAAEMAQIDERVAMETVVMETVAVAAAQPEKVLDDQELAPPTPPKRRLVETDESELRGGLESDLSDLLRWLNTWKVSAQTLASTDPENHDLQEKLQALEAQLLSKEAQVGQVTQGGRRLMEPLEKEGVSVDSIRCDIDVVEAEWEVCVSELKALCDWVQAQTRVRSLCSELAAVDKVLGEQDQWLSGSDSTRSDEAALRTLRTECKSRLAQLTALSPRLDQLSAEVESIDVPPTLTANMATVSAHQASTLQQLQTREQEINAGMGPQHCFNICSKSMQGLDPCSDNTALCIEIEQMQQASDPAELQRWSQLSSRAREELGTLQCILGSLKDNQVRVVEVERWLDGVQELMSRNAKGQGDAERLQEELNQCKEYVSEMESVESLVKQIGENVLAVQGAAVPELAHWGQAKLEECQGRWETLSKQLLSHQERVSESQERQVNLRKDLAEMQEWMAQVDEEFLMRDFEYKSPEELEGALEEMKRAKEDVLQKEVRVKILKDNINMLVAKAKTTPGGSGQDLTEELGGVLGNYQKLCDRFKSKCHTLEEVWSCWMELLQYLDLEQGWFNTLEEKLQATENLPESTEAVNKALESLECVLRHPGDNRTQIRELGQTLIDGGILDELISEKLETFNSCYDQLSHQAVNRQISLEQQLATLKENEQVLQALQESLTQLDHTLTSYLTDRIDAFQLPQEAQTIGAEIAAHEVTVEELRSRNVGNLPPATPEGKAARSGTMLDLLQRKLREISTKYQLFQKPANFEQRMLDCKRVLDGAKEELHILDVREVEPQQIQAHLIGCMKLYKVLSEVKLEVETVIKTGRQIVQKQQTDNPRGMDEQLTALKLLYNHLGAQVTEGKQDLEKALSLSLRLHKDSAALQDWLTTNQTLLQQKKSSGDMPADIDAEIAWANGMLKESEHRKADLAELMETSAGLQGLVEGSEGPLEDKLCGLNEGWGQVRTWTEDWLSTVLNHQNEVEIFDENLAHISTWLYQTQIHLDETERLPTVEREITLLEELDDITLRVDSVRDQAIILMTSRGPACRDVVEPKLAELNRNFHKVSQCIKAAKVQILSQHCFTVLQSQLSRAMDEEKAGMEELLRRGEEVLLQTADEGQREGLRLRLLRLQAQYTTQRVRENDTQALSLSPSDYLLNINKVLLAMADNELLLNSSELSSGLYEDFSSQEDTLRSIKESLECVGEQVTVIHERQPDAILEASQREVAQIGDALTQLNAEWDRLNRMYNHRKGSFDCVVEEWRQFHCDLNDLSQWLTDIELVLTEGTGPDGQLDLDTARTHQEELEEGLASHMPVLAGLSQTGERIIGQLSAPDGPLMENKLEALGQRCRAVQRQVLDRQRRLAGGDPALSELVRRSGDLALWLEEAECAVSSLPVTATDKNLKELKTLAEEMDAENERLGWLNKNGPQILANQSVSPQERDQHMSKLRTINLNWSKVTQELLDKVGEVEGNLQSHGQFQDKMNRMTDWVQVTHQSLSGRGVSPAESQVILTHSTLTNHAKLKMPRQNLKSMSVVPSAVQMASLMSEDRHHQTPRSPELVAPTDLNETATELADWLLLITQMLKSNIVTVGDTDEIRTTMGRLQVTKSDLEQRHPQLEDIFTLAQNIKNKTSNLDVRTSITEKLEKVHSQWDNTQHGVEARLQQLDSMIGHSDQWEEQRQEVKALIGQNEGRLHNLLQLSREPLTKQLSDNKVFLQDLGRGQGTVVTFNELSNQLLREYSADDTRRIKEVTDKHNRAWNSINNRASDRQAQLDSDLTALQTSLRELEAFLKWLQEAETTVNVLADASQREELSQDSAHVKELRGQLEDIQAEIDAHNDIYKSVDGNRPRMVKALGTSEEAVFLQHRLDDMNQRWSDLKTKSANIRAHLEASAERWSRLLSLLEELWRWICLKDEDLAKQMPIGGDVPTLLQQHNHCTALRSELKDREHVVVSTLDQARMYLADQPIEGPGEPRKNLQPKTDLTPEEKARGVARAIRKQTAEVQERWERLQGHVGGWQSQVERALERLQELQSNMDQLDLRLARAEETKAVWQPVGDLLIDSLQDHIAKTTVFKDEMSPLRQDVCEVNELSGELAPLDVQLSSISSRQLDNLNMRWKLLQVAVEERLKLLQEAHRDFGPSSQHFLSTSVQLPWQRAVSQNKVPYYINHQTQTTCWDHPKMTELYQSLAFCHVLFHTVSLDLLDLNVAQSTFEQHKLTQNAQLLTVPEVINCLTSIYDGLEQQHKDLVNVPLCVDMCLNWLLNVYDTGRSGKIRVLSMKIGLLSLSKGHLEEKYKYLFSQVASSGDTCDQRQLGLLLHDAIQIPRQLGEVAAFGGSNIEPSVRSCFQHVTNKVELEPRQFVDWMRLEPQSMVWLPVLHRVAAAETAKHQAKCNICKECPIVGFRYRSLKHFNYDVCQSCFFSGRTAKGHKLNYPMVEYCTPTTSGEDMRDFTKVLKNKFRSKKYFAKHPRLGYLPVQTFLEGDNMETPVTLISMCPEQYEGCICTQQCLVGIDPHGTVSELIQLMSVSVFLRLAQMERSNGSLPTDSSSATGSMDDEHALILQYCQTLGGEGSPCSQPQSPAQILQAVEREERGELERIIHRLEDEQRTLKREYEQLKEQHGDQRGPGSADLLAEAKLLRQHKSRLEDRMHKLEEHNKQLESQLHRLRQLLHFNRCLNTHTHTHTCMFHLWNDFYITDDTSTTTAIPSQPSKVSLFVS</sequence>
<dbReference type="Gene3D" id="1.10.238.10">
    <property type="entry name" value="EF-hand"/>
    <property type="match status" value="2"/>
</dbReference>
<dbReference type="SUPFAM" id="SSF57850">
    <property type="entry name" value="RING/U-box"/>
    <property type="match status" value="1"/>
</dbReference>
<protein>
    <recommendedName>
        <fullName evidence="25">Utrophin</fullName>
    </recommendedName>
</protein>
<dbReference type="InterPro" id="IPR011992">
    <property type="entry name" value="EF-hand-dom_pair"/>
</dbReference>
<dbReference type="Pfam" id="PF00435">
    <property type="entry name" value="Spectrin"/>
    <property type="match status" value="7"/>
</dbReference>
<dbReference type="SMART" id="SM00150">
    <property type="entry name" value="SPEC"/>
    <property type="match status" value="18"/>
</dbReference>
<evidence type="ECO:0000256" key="19">
    <source>
        <dbReference type="SAM" id="MobiDB-lite"/>
    </source>
</evidence>
<evidence type="ECO:0000256" key="3">
    <source>
        <dbReference type="ARBA" id="ARBA00022475"/>
    </source>
</evidence>
<dbReference type="SUPFAM" id="SSF47576">
    <property type="entry name" value="Calponin-homology domain, CH-domain"/>
    <property type="match status" value="1"/>
</dbReference>
<dbReference type="PROSITE" id="PS00020">
    <property type="entry name" value="ACTININ_2"/>
    <property type="match status" value="1"/>
</dbReference>
<evidence type="ECO:0000259" key="20">
    <source>
        <dbReference type="PROSITE" id="PS50020"/>
    </source>
</evidence>
<evidence type="ECO:0000256" key="11">
    <source>
        <dbReference type="ARBA" id="ARBA00023136"/>
    </source>
</evidence>
<dbReference type="InterPro" id="IPR050774">
    <property type="entry name" value="KCMF1/Dystrophin"/>
</dbReference>
<keyword evidence="7 17" id="KW-0863">Zinc-finger</keyword>
<dbReference type="InterPro" id="IPR001715">
    <property type="entry name" value="CH_dom"/>
</dbReference>
<evidence type="ECO:0000256" key="13">
    <source>
        <dbReference type="ARBA" id="ARBA00023212"/>
    </source>
</evidence>
<dbReference type="Ensembl" id="ENSOTST00005115630.1">
    <property type="protein sequence ID" value="ENSOTSP00005116305.1"/>
    <property type="gene ID" value="ENSOTSG00005077453.1"/>
</dbReference>
<dbReference type="GO" id="GO:0120025">
    <property type="term" value="C:plasma membrane bounded cell projection"/>
    <property type="evidence" value="ECO:0007669"/>
    <property type="project" value="UniProtKB-ARBA"/>
</dbReference>
<dbReference type="InterPro" id="IPR036020">
    <property type="entry name" value="WW_dom_sf"/>
</dbReference>
<dbReference type="Pfam" id="PF09069">
    <property type="entry name" value="EF-hand_3"/>
    <property type="match status" value="1"/>
</dbReference>
<dbReference type="InterPro" id="IPR043145">
    <property type="entry name" value="Znf_ZZ_sf"/>
</dbReference>